<dbReference type="InterPro" id="IPR027107">
    <property type="entry name" value="Tuberin/Ral-act_asu"/>
</dbReference>
<name>A0AAN5I819_9BILA</name>
<dbReference type="Proteomes" id="UP001328107">
    <property type="component" value="Unassembled WGS sequence"/>
</dbReference>
<dbReference type="SUPFAM" id="SSF111347">
    <property type="entry name" value="Rap/Ran-GAP"/>
    <property type="match status" value="1"/>
</dbReference>
<organism evidence="4 5">
    <name type="scientific">Pristionchus mayeri</name>
    <dbReference type="NCBI Taxonomy" id="1317129"/>
    <lineage>
        <taxon>Eukaryota</taxon>
        <taxon>Metazoa</taxon>
        <taxon>Ecdysozoa</taxon>
        <taxon>Nematoda</taxon>
        <taxon>Chromadorea</taxon>
        <taxon>Rhabditida</taxon>
        <taxon>Rhabditina</taxon>
        <taxon>Diplogasteromorpha</taxon>
        <taxon>Diplogasteroidea</taxon>
        <taxon>Neodiplogasteridae</taxon>
        <taxon>Pristionchus</taxon>
    </lineage>
</organism>
<accession>A0AAN5I819</accession>
<dbReference type="GO" id="GO:0051056">
    <property type="term" value="P:regulation of small GTPase mediated signal transduction"/>
    <property type="evidence" value="ECO:0007669"/>
    <property type="project" value="InterPro"/>
</dbReference>
<feature type="compositionally biased region" description="Gly residues" evidence="2">
    <location>
        <begin position="555"/>
        <end position="568"/>
    </location>
</feature>
<comment type="caution">
    <text evidence="4">The sequence shown here is derived from an EMBL/GenBank/DDBJ whole genome shotgun (WGS) entry which is preliminary data.</text>
</comment>
<sequence>MFGRKQKGGVDLSGSVSRFVDVHRDCFSRVKHLKLLLDSFSVQEKRQLMEEYSFETFHLVDELLLSCDVSSSAQGAIEAESGLWTLEQLLCLAPQLVGSGWQQHAIESLLKKAIYPHNVLSVRKIAIRLFLIFYQCLAVYGNRSGVMDRVFQCLLPYFPLSGGEKTQVILQEYCQSAGSWDTNPPNRSSRVISREGTSNAREKAQLLQVYLDKLLEYCCRETMRIEWDDEEKRRECAHFIMDRLITLYIKEIFPDVETNGVDMVGGWMGGECETTPLDTADPVVIARYWLIRWMNNVASSTQVTQEMAHGGLLLYNSVLFSSERATNCLLTLLGEAMKLPLACANVMRKVVFLLSSWLLQTKFAPFVSNGSVSVESSSLLFIHILLSFFQSPYLDNPDRLDSSVSISFDILLTCRSLCRISHLPVAVWSDLLSRLISSATRLSTQSHNFSHETSAPFANTVLTLLITAKEIGGLIVDDSVWDGVHSYLEGSIWVDSTTQWAKCVQILTRAIIYYAIDVDVQEKEKTVKEKPLVSVRRLRERAMKNEGGMMECESGGSGGSGGNGGNGDGEGDKSQEEDNLFVDSDELSPLLMGRKGEVEDWVKVWKRVVLCCPPSSSPSGKVVTTTLSATASTLFGVGISNTGLWIIELLVSAGNDSVTSVALPSVVESLRSPLISPTLQSICLSVIAPLVNWKDDWVLSSILSLRPLHLLIVTSSLLNAPPPRSLIYESDELMRVMCQLALHSSVAEGWIMRQLAGSTITLTQGQLCTNALIMVSIMRGDISLFSRLTTAILSWKNETRWSLVYLLSSSLPILNRWMNDTALLSIISDALPSIQNEKVRREMEAISVSIIHSSNSSPTHHQLSSLVHHLNMDSQRVLEGSLIVHSSQFPLPTFSVSRLNSSLPSDDLPFSFVTRHSSLLSVSRSEGTRISSRSLFSRHSWSFAPLPSINSISNYVSSWLIKCCAKKKGESTPTILGAMGDGLDQLMGPWHKDNSEFDSTSIHHIINNTKRKFRRRGKVYVEIAKREEGAMGGNVIGSELEEWRSIALTMGCISHLVETRTSFSRNTKHLDQTVARETHKIAVVYVGSGQEDKQSIFSNSCGSDAFESFVKGLGWEVSIGSEEGMYCGGLPPNSRAIYYADPLNEAVFHLSTRLQGDVSSKMKHIGNDEVHVVWNENCRQYKRETLATQFCDVLFIIDRISPCSLRISIETQSQLDLSPLWNGIVVPEEEAPILMRNACLNASRAYRMSKDTIRPLAHRGRVFDEECCHLKRLSLNESISKLFLPVMAECS</sequence>
<evidence type="ECO:0000313" key="5">
    <source>
        <dbReference type="Proteomes" id="UP001328107"/>
    </source>
</evidence>
<proteinExistence type="predicted"/>
<keyword evidence="1" id="KW-0343">GTPase activation</keyword>
<evidence type="ECO:0000259" key="3">
    <source>
        <dbReference type="PROSITE" id="PS50085"/>
    </source>
</evidence>
<feature type="compositionally biased region" description="Low complexity" evidence="2">
    <location>
        <begin position="545"/>
        <end position="554"/>
    </location>
</feature>
<dbReference type="GO" id="GO:0005096">
    <property type="term" value="F:GTPase activator activity"/>
    <property type="evidence" value="ECO:0007669"/>
    <property type="project" value="UniProtKB-KW"/>
</dbReference>
<dbReference type="PANTHER" id="PTHR10063:SF11">
    <property type="entry name" value="RHO GTPASE-ACTIVATING PROTEIN CG5521-RELATED"/>
    <property type="match status" value="1"/>
</dbReference>
<dbReference type="InterPro" id="IPR035974">
    <property type="entry name" value="Rap/Ran-GAP_sf"/>
</dbReference>
<dbReference type="PANTHER" id="PTHR10063">
    <property type="entry name" value="TUBERIN"/>
    <property type="match status" value="1"/>
</dbReference>
<evidence type="ECO:0000313" key="4">
    <source>
        <dbReference type="EMBL" id="GMR53716.1"/>
    </source>
</evidence>
<dbReference type="GO" id="GO:0005634">
    <property type="term" value="C:nucleus"/>
    <property type="evidence" value="ECO:0007669"/>
    <property type="project" value="InterPro"/>
</dbReference>
<dbReference type="EMBL" id="BTRK01000005">
    <property type="protein sequence ID" value="GMR53716.1"/>
    <property type="molecule type" value="Genomic_DNA"/>
</dbReference>
<dbReference type="Pfam" id="PF02145">
    <property type="entry name" value="Rap_GAP"/>
    <property type="match status" value="1"/>
</dbReference>
<gene>
    <name evidence="4" type="ORF">PMAYCL1PPCAC_23911</name>
</gene>
<dbReference type="InterPro" id="IPR000331">
    <property type="entry name" value="Rap/Ran_GAP_dom"/>
</dbReference>
<dbReference type="GO" id="GO:0005737">
    <property type="term" value="C:cytoplasm"/>
    <property type="evidence" value="ECO:0007669"/>
    <property type="project" value="TreeGrafter"/>
</dbReference>
<evidence type="ECO:0000256" key="2">
    <source>
        <dbReference type="SAM" id="MobiDB-lite"/>
    </source>
</evidence>
<dbReference type="Gene3D" id="3.40.50.11210">
    <property type="entry name" value="Rap/Ran-GAP"/>
    <property type="match status" value="1"/>
</dbReference>
<keyword evidence="5" id="KW-1185">Reference proteome</keyword>
<protein>
    <recommendedName>
        <fullName evidence="3">Rap-GAP domain-containing protein</fullName>
    </recommendedName>
</protein>
<evidence type="ECO:0000256" key="1">
    <source>
        <dbReference type="ARBA" id="ARBA00022468"/>
    </source>
</evidence>
<reference evidence="5" key="1">
    <citation type="submission" date="2022-10" db="EMBL/GenBank/DDBJ databases">
        <title>Genome assembly of Pristionchus species.</title>
        <authorList>
            <person name="Yoshida K."/>
            <person name="Sommer R.J."/>
        </authorList>
    </citation>
    <scope>NUCLEOTIDE SEQUENCE [LARGE SCALE GENOMIC DNA]</scope>
    <source>
        <strain evidence="5">RS5460</strain>
    </source>
</reference>
<dbReference type="FunFam" id="3.40.50.11210:FF:000001">
    <property type="entry name" value="Ral GTPase-activating protein subunit alpha-1 isoform 1"/>
    <property type="match status" value="1"/>
</dbReference>
<feature type="region of interest" description="Disordered" evidence="2">
    <location>
        <begin position="545"/>
        <end position="576"/>
    </location>
</feature>
<dbReference type="PROSITE" id="PS50085">
    <property type="entry name" value="RAPGAP"/>
    <property type="match status" value="1"/>
</dbReference>
<feature type="domain" description="Rap-GAP" evidence="3">
    <location>
        <begin position="1067"/>
        <end position="1270"/>
    </location>
</feature>